<proteinExistence type="predicted"/>
<sequence length="131" mass="13976">MLGFLSALETASAELREALPQVERMADMLTLARSGQIGREGRAGGYAYSVHGAGCRLTGSDGVEVDVDFVDGAEVFDLWRLRRHGQSLSPPAAPPPEQLSAAIGGLDDLLIEVRPGWYAVPPRSRTAVSEN</sequence>
<reference evidence="2 3" key="1">
    <citation type="submission" date="2015-08" db="EMBL/GenBank/DDBJ databases">
        <title>Genome sequence of the pristinamycin over-producing bacterium Streptomyces pristinaespiralis HCCB10218.</title>
        <authorList>
            <person name="Tian J."/>
            <person name="Yang J."/>
            <person name="Li L."/>
            <person name="Ruan L."/>
            <person name="Wei W."/>
            <person name="Zheng G."/>
            <person name="Wei Z."/>
            <person name="Yang S."/>
            <person name="Ge M."/>
            <person name="Jiang W."/>
            <person name="Lu Y."/>
        </authorList>
    </citation>
    <scope>NUCLEOTIDE SEQUENCE [LARGE SCALE GENOMIC DNA]</scope>
    <source>
        <strain evidence="2 3">HCCB 10218</strain>
    </source>
</reference>
<evidence type="ECO:0000259" key="1">
    <source>
        <dbReference type="Pfam" id="PF21837"/>
    </source>
</evidence>
<dbReference type="Proteomes" id="UP000060513">
    <property type="component" value="Chromosome"/>
</dbReference>
<evidence type="ECO:0000313" key="2">
    <source>
        <dbReference type="EMBL" id="ALC25047.1"/>
    </source>
</evidence>
<protein>
    <recommendedName>
        <fullName evidence="1">DUF6896 domain-containing protein</fullName>
    </recommendedName>
</protein>
<dbReference type="EMBL" id="CP011340">
    <property type="protein sequence ID" value="ALC25047.1"/>
    <property type="molecule type" value="Genomic_DNA"/>
</dbReference>
<dbReference type="AlphaFoldDB" id="A0A0M4DLW8"/>
<feature type="domain" description="DUF6896" evidence="1">
    <location>
        <begin position="4"/>
        <end position="103"/>
    </location>
</feature>
<name>A0A0M4DLW8_STRPR</name>
<organism evidence="2">
    <name type="scientific">Streptomyces pristinaespiralis</name>
    <dbReference type="NCBI Taxonomy" id="38300"/>
    <lineage>
        <taxon>Bacteria</taxon>
        <taxon>Bacillati</taxon>
        <taxon>Actinomycetota</taxon>
        <taxon>Actinomycetes</taxon>
        <taxon>Kitasatosporales</taxon>
        <taxon>Streptomycetaceae</taxon>
        <taxon>Streptomyces</taxon>
    </lineage>
</organism>
<dbReference type="Pfam" id="PF21837">
    <property type="entry name" value="DUF6896"/>
    <property type="match status" value="1"/>
</dbReference>
<dbReference type="OrthoDB" id="4189658at2"/>
<dbReference type="STRING" id="38300.SPRI_6741"/>
<dbReference type="OMA" id="SEIFDLW"/>
<dbReference type="RefSeq" id="WP_005321024.1">
    <property type="nucleotide sequence ID" value="NZ_CP011340.1"/>
</dbReference>
<gene>
    <name evidence="2" type="ORF">SPRI_6741</name>
</gene>
<dbReference type="KEGG" id="spri:SPRI_6741"/>
<dbReference type="InterPro" id="IPR054191">
    <property type="entry name" value="DUF6896"/>
</dbReference>
<dbReference type="PATRIC" id="fig|38300.4.peg.7048"/>
<accession>A0A0M4DLW8</accession>
<evidence type="ECO:0000313" key="3">
    <source>
        <dbReference type="Proteomes" id="UP000060513"/>
    </source>
</evidence>